<reference evidence="2" key="13">
    <citation type="journal article" date="1992" name="J. Gen. Virol.">
        <title>Nucleotide sequence analysis of a unique near-terminal region of the tumorigenic poxvirus, Shope fibroma virus.</title>
        <authorList>
            <person name="Massung R.F."/>
            <person name="McFadden G."/>
            <person name="Moyer R.W."/>
        </authorList>
    </citation>
    <scope>NUCLEOTIDE SEQUENCE [LARGE SCALE GENOMIC DNA]</scope>
    <source>
        <strain evidence="2">Kasza</strain>
    </source>
</reference>
<name>Q9Q8V9_RFVKA</name>
<reference evidence="2" key="17">
    <citation type="journal article" date="1994" name="Virology">
        <title>Characterization of the Shope fibroma virus DNA ligase gene.</title>
        <authorList>
            <person name="Parks R.J."/>
            <person name="Lichty B.D."/>
            <person name="Karakis C."/>
            <person name="Evans D.H."/>
        </authorList>
    </citation>
    <scope>NUCLEOTIDE SEQUENCE [LARGE SCALE GENOMIC DNA]</scope>
    <source>
        <strain evidence="2">Kasza</strain>
    </source>
</reference>
<reference evidence="2" key="9">
    <citation type="journal article" date="1990" name="Virology">
        <title>Tumorigenic poxviruses: characterization of the expression of an epidermal growth factor related gene in Shope fibroma virus.</title>
        <authorList>
            <person name="Chang W."/>
            <person name="Macaulay C."/>
            <person name="Hu S.L."/>
            <person name="Tam J.P."/>
            <person name="McFadden G."/>
        </authorList>
    </citation>
    <scope>NUCLEOTIDE SEQUENCE [LARGE SCALE GENOMIC DNA]</scope>
    <source>
        <strain evidence="2">Kasza</strain>
    </source>
</reference>
<reference evidence="2" key="6">
    <citation type="journal article" date="1988" name="Virology">
        <title>Tumorigenic poxviruses: fine analysis of the recombination junctions in malignant rabbit fibroma virus, a recombinant between Shope fibroma virus and myxoma virus.</title>
        <authorList>
            <person name="Upton C."/>
            <person name="Macen J.L."/>
            <person name="Maranchuk R.A."/>
            <person name="DeLange A.M."/>
            <person name="McFadden G."/>
        </authorList>
    </citation>
    <scope>NUCLEOTIDE SEQUENCE [LARGE SCALE GENOMIC DNA]</scope>
    <source>
        <strain evidence="2">Kasza</strain>
    </source>
</reference>
<sequence>MDSFFNTFITAMYTLGIVIGKSVVCELLTQFVIKDDIDE</sequence>
<reference evidence="1 2" key="23">
    <citation type="journal article" date="1999" name="Virology">
        <title>The complete genome sequence of shope (Rabbit) fibroma virus.</title>
        <authorList>
            <person name="Willer D.O."/>
            <person name="McFadden G."/>
            <person name="Evans D.H."/>
        </authorList>
    </citation>
    <scope>NUCLEOTIDE SEQUENCE [LARGE SCALE GENOMIC DNA]</scope>
    <source>
        <strain evidence="1 2">Kasza</strain>
    </source>
</reference>
<reference evidence="2" key="5">
    <citation type="journal article" date="1987" name="Virology">
        <title>Tumorigenic poxviruses: genomic organization and DNA sequence of the telomeric region of the Shope fibroma virus genome.</title>
        <authorList>
            <person name="Upton C."/>
            <person name="DeLange A.M."/>
            <person name="McFadden G."/>
        </authorList>
    </citation>
    <scope>NUCLEOTIDE SEQUENCE [LARGE SCALE GENOMIC DNA]</scope>
    <source>
        <strain evidence="2">Kasza</strain>
    </source>
</reference>
<reference evidence="2" key="11">
    <citation type="journal article" date="1991" name="Virology">
        <title>Identification and DNA sequence of the large subunit of the capping enzyme from Shope fibroma virus.</title>
        <authorList>
            <person name="Upton C."/>
            <person name="Stuart D."/>
            <person name="McFadden G."/>
        </authorList>
    </citation>
    <scope>NUCLEOTIDE SEQUENCE [LARGE SCALE GENOMIC DNA]</scope>
    <source>
        <strain evidence="2">Kasza</strain>
    </source>
</reference>
<organism evidence="2">
    <name type="scientific">Rabbit fibroma virus (strain Kasza)</name>
    <name type="common">RFV</name>
    <name type="synonym">Shope fibroma virus (strain Kasza)</name>
    <dbReference type="NCBI Taxonomy" id="10272"/>
    <lineage>
        <taxon>Viruses</taxon>
        <taxon>Varidnaviria</taxon>
        <taxon>Bamfordvirae</taxon>
        <taxon>Nucleocytoviricota</taxon>
        <taxon>Pokkesviricetes</taxon>
        <taxon>Chitovirales</taxon>
        <taxon>Poxviridae</taxon>
        <taxon>Chordopoxvirinae</taxon>
        <taxon>Leporipoxvirus</taxon>
        <taxon>Leporipoxvirus shope</taxon>
        <taxon>Rabbit fibroma virus</taxon>
    </lineage>
</organism>
<reference evidence="2" key="2">
    <citation type="journal article" date="1986" name="J. Virol.">
        <title>Identification and nucleotide sequence of the thymidine kinase gene of Shope fibroma virus.</title>
        <authorList>
            <person name="Upton C."/>
            <person name="McFadden G."/>
        </authorList>
    </citation>
    <scope>NUCLEOTIDE SEQUENCE [LARGE SCALE GENOMIC DNA]</scope>
    <source>
        <strain evidence="2">Kasza</strain>
    </source>
</reference>
<reference evidence="2" key="21">
    <citation type="journal article" date="1999" name="J. Mol. Biol.">
        <title>Shope fibroma virus DNA topoisomerase catalyses holliday junction resolution and hairpin formation in vitro.</title>
        <authorList>
            <person name="Palaniyar N."/>
            <person name="Gerasimopoulos E."/>
            <person name="Evans D.H."/>
        </authorList>
    </citation>
    <scope>NUCLEOTIDE SEQUENCE [LARGE SCALE GENOMIC DNA]</scope>
    <source>
        <strain evidence="2">Kasza</strain>
    </source>
</reference>
<dbReference type="RefSeq" id="NP_052008.1">
    <property type="nucleotide sequence ID" value="NC_001266.1"/>
</dbReference>
<reference evidence="2" key="3">
    <citation type="journal article" date="1986" name="Mol. Cell. Biol.">
        <title>DNA sequence homology between the terminal inverted repeats of Shope fibroma virus and an endogenous cellular plasmid species.</title>
        <authorList>
            <person name="Upton C."/>
            <person name="McFadden G."/>
        </authorList>
    </citation>
    <scope>NUCLEOTIDE SEQUENCE [LARGE SCALE GENOMIC DNA]</scope>
    <source>
        <strain evidence="2">Kasza</strain>
    </source>
</reference>
<reference evidence="2" key="14">
    <citation type="journal article" date="1992" name="Virus Res.">
        <title>Sequence and analysis of the BamHI 'D' fragment of Shope fibroma virus: comparison with similar regions of related poxviruses.</title>
        <authorList>
            <person name="Strayer D.S."/>
            <person name="Jerng H.H."/>
        </authorList>
    </citation>
    <scope>NUCLEOTIDE SEQUENCE [LARGE SCALE GENOMIC DNA]</scope>
    <source>
        <strain evidence="2">Kasza</strain>
    </source>
</reference>
<reference evidence="2" key="15">
    <citation type="journal article" date="1993" name="Proc. Natl. Acad. Sci. U.S.A.">
        <title>Identification of a poxvirus gene encoding a uracil-DNA glycosylase.</title>
        <authorList>
            <person name="Upton C."/>
            <person name="Stuart D.T."/>
            <person name="McFadden G."/>
        </authorList>
    </citation>
    <scope>NUCLEOTIDE SEQUENCE [LARGE SCALE GENOMIC DNA]</scope>
    <source>
        <strain evidence="2">Kasza</strain>
    </source>
</reference>
<gene>
    <name evidence="1" type="primary">s119L</name>
</gene>
<accession>Q9Q8V9</accession>
<reference evidence="2" key="19">
    <citation type="journal article" date="1995" name="Virology">
        <title>Species specificity of ectromelia virus and vaccinia virus interferon-gamma binding proteins.</title>
        <authorList>
            <person name="Mossman K."/>
            <person name="Upton C."/>
            <person name="Buller R.M."/>
            <person name="McFadden G."/>
        </authorList>
    </citation>
    <scope>NUCLEOTIDE SEQUENCE [LARGE SCALE GENOMIC DNA]</scope>
    <source>
        <strain evidence="2">Kasza</strain>
    </source>
</reference>
<evidence type="ECO:0000313" key="2">
    <source>
        <dbReference type="Proteomes" id="UP000000868"/>
    </source>
</evidence>
<evidence type="ECO:0000313" key="1">
    <source>
        <dbReference type="EMBL" id="AAF18003.1"/>
    </source>
</evidence>
<organismHost>
    <name type="scientific">Oryctolagus cuniculus</name>
    <name type="common">Rabbit</name>
    <dbReference type="NCBI Taxonomy" id="9986"/>
</organismHost>
<reference evidence="2" key="4">
    <citation type="journal article" date="1986" name="Virology">
        <title>Tumorigenic poxviruses: analysis of viral DNA sequences implicated in the tumorigenicity of Shope fibroma virus and malignant rabbit virus.</title>
        <authorList>
            <person name="Upton C."/>
            <person name="McFadden G."/>
        </authorList>
    </citation>
    <scope>NUCLEOTIDE SEQUENCE [LARGE SCALE GENOMIC DNA]</scope>
    <source>
        <strain evidence="2">Kasza</strain>
    </source>
</reference>
<reference evidence="2" key="10">
    <citation type="journal article" date="1991" name="Biochem. Biophys. Res. Commun.">
        <title>T2 open reading frame from the Shope fibroma virus encodes a soluble form of the TNF receptor.</title>
        <authorList>
            <person name="Smith C.A."/>
            <person name="Davis T."/>
            <person name="Wignall J.M."/>
            <person name="Din W.S."/>
            <person name="Farrah T."/>
            <person name="Upton C."/>
            <person name="McFadden G."/>
            <person name="Goodwin R.G."/>
        </authorList>
    </citation>
    <scope>NUCLEOTIDE SEQUENCE [LARGE SCALE GENOMIC DNA]</scope>
    <source>
        <strain evidence="2">Kasza</strain>
    </source>
</reference>
<reference evidence="2" key="8">
    <citation type="journal article" date="1990" name="Virology">
        <title>The complete DNA sequence of vaccinia virus.</title>
        <authorList>
            <person name="Goebel S.J."/>
            <person name="Johnson G.P."/>
            <person name="Perkus M.E."/>
            <person name="Davis S.W."/>
            <person name="Winslow J.P."/>
            <person name="Paoletti E."/>
        </authorList>
    </citation>
    <scope>NUCLEOTIDE SEQUENCE [LARGE SCALE GENOMIC DNA]</scope>
    <source>
        <strain evidence="2">Kasza</strain>
    </source>
</reference>
<dbReference type="EMBL" id="AF170722">
    <property type="protein sequence ID" value="AAF18003.1"/>
    <property type="molecule type" value="Genomic_DNA"/>
</dbReference>
<reference evidence="2" key="16">
    <citation type="journal article" date="1994" name="J. Virol.">
        <title>A poxvirus protein with a RING finger motif binds zinc and localizes in virus factories.</title>
        <authorList>
            <person name="Upton C."/>
            <person name="Schiff L."/>
            <person name="Rice S.A."/>
            <person name="Dowdeswell T."/>
            <person name="Yang X."/>
            <person name="McFadden G."/>
        </authorList>
    </citation>
    <scope>NUCLEOTIDE SEQUENCE [LARGE SCALE GENOMIC DNA]</scope>
    <source>
        <strain evidence="2">Kasza</strain>
    </source>
</reference>
<reference evidence="1 2" key="1">
    <citation type="journal article" date="1984" name="J. Virol.">
        <title>Tumorigenic poxviruses: construction of the composite physical map of the Shope fibroma virus genome.</title>
        <authorList>
            <person name="Delange A.M."/>
            <person name="Macaulay C."/>
            <person name="Block W."/>
            <person name="Mueller T."/>
            <person name="McFadden G."/>
        </authorList>
    </citation>
    <scope>NUCLEOTIDE SEQUENCE [LARGE SCALE GENOMIC DNA]</scope>
    <source>
        <strain evidence="1 2">Kasza</strain>
    </source>
</reference>
<dbReference type="Proteomes" id="UP000000868">
    <property type="component" value="Segment"/>
</dbReference>
<reference evidence="1 2" key="12">
    <citation type="journal article" date="1991" name="Virology">
        <title>Sequence and analysis of a portion of the genomes of Shope fibroma virus and malignant rabbit fibroma virus that is important for viral replication in lymphocytes.</title>
        <authorList>
            <person name="Strayer D.S."/>
            <person name="Jerng H.H."/>
            <person name="O'Connor K."/>
        </authorList>
    </citation>
    <scope>NUCLEOTIDE SEQUENCE [LARGE SCALE GENOMIC DNA]</scope>
    <source>
        <strain evidence="1 2">Kasza</strain>
    </source>
</reference>
<reference evidence="2" key="7">
    <citation type="journal article" date="1990" name="Virology">
        <title>Identification and DNA sequence of the Shope fibroma virus DNA topoisomerase gene.</title>
        <authorList>
            <person name="Upton C."/>
            <person name="Opgenorth A."/>
            <person name="Traktman P."/>
            <person name="McFadden G."/>
        </authorList>
    </citation>
    <scope>NUCLEOTIDE SEQUENCE [LARGE SCALE GENOMIC DNA]</scope>
    <source>
        <strain evidence="2">Kasza</strain>
    </source>
</reference>
<reference evidence="2" key="22">
    <citation type="journal article" date="1999" name="J. Virol.">
        <title>Myxoma virus encodes an alpha2,3-sialyltransferase that enhances virulence.</title>
        <authorList>
            <person name="Jackson R.J."/>
            <person name="Hall D.F."/>
            <person name="Kerr P.J."/>
        </authorList>
    </citation>
    <scope>NUCLEOTIDE SEQUENCE [LARGE SCALE GENOMIC DNA]</scope>
    <source>
        <strain evidence="2">Kasza</strain>
    </source>
</reference>
<reference evidence="2" key="18">
    <citation type="journal article" date="1995" name="Virology">
        <title>Myxoma virus and Shope fibroma virus encode dual-specificity tyrosine/serine phosphatases which are essential for virus viability.</title>
        <authorList>
            <person name="Mossman K."/>
            <person name="Ostergaard H."/>
            <person name="Upton C."/>
            <person name="McFadden G."/>
        </authorList>
    </citation>
    <scope>NUCLEOTIDE SEQUENCE [LARGE SCALE GENOMIC DNA]</scope>
    <source>
        <strain evidence="2">Kasza</strain>
    </source>
</reference>
<proteinExistence type="predicted"/>
<keyword evidence="2" id="KW-1185">Reference proteome</keyword>
<reference evidence="2" key="20">
    <citation type="journal article" date="1997" name="Virology">
        <title>The T1/35kDa family of poxvirus-secreted proteins bind chemokines and modulate leukocyte influx into virus-infected tissues.</title>
        <authorList>
            <person name="Graham K.A."/>
            <person name="Lalani A.S."/>
            <person name="Macen J.L."/>
            <person name="Ness T.L."/>
            <person name="Barry M."/>
            <person name="Liu L.Y."/>
            <person name="Lucas A."/>
            <person name="Clark-Lewis I."/>
            <person name="Moyer R.W."/>
            <person name="McFadden G."/>
        </authorList>
    </citation>
    <scope>NUCLEOTIDE SEQUENCE [LARGE SCALE GENOMIC DNA]</scope>
    <source>
        <strain evidence="2">Kasza</strain>
    </source>
</reference>
<protein>
    <submittedName>
        <fullName evidence="1">Gp119L</fullName>
    </submittedName>
</protein>
<dbReference type="KEGG" id="vg:1486963"/>